<gene>
    <name evidence="7" type="primary">mliC</name>
    <name evidence="7" type="ORF">NCTC12151_01905</name>
</gene>
<proteinExistence type="predicted"/>
<evidence type="ECO:0000256" key="4">
    <source>
        <dbReference type="ARBA" id="ARBA00023288"/>
    </source>
</evidence>
<dbReference type="EMBL" id="LS483470">
    <property type="protein sequence ID" value="SQI41030.1"/>
    <property type="molecule type" value="Genomic_DNA"/>
</dbReference>
<dbReference type="KEGG" id="lri:NCTC12151_01905"/>
<evidence type="ECO:0000313" key="8">
    <source>
        <dbReference type="Proteomes" id="UP000249005"/>
    </source>
</evidence>
<dbReference type="Gene3D" id="2.40.128.200">
    <property type="match status" value="1"/>
</dbReference>
<dbReference type="SUPFAM" id="SSF141488">
    <property type="entry name" value="YdhA-like"/>
    <property type="match status" value="1"/>
</dbReference>
<feature type="chain" id="PRO_5016073385" evidence="5">
    <location>
        <begin position="21"/>
        <end position="105"/>
    </location>
</feature>
<feature type="signal peptide" evidence="5">
    <location>
        <begin position="1"/>
        <end position="20"/>
    </location>
</feature>
<evidence type="ECO:0000259" key="6">
    <source>
        <dbReference type="Pfam" id="PF09864"/>
    </source>
</evidence>
<evidence type="ECO:0000256" key="5">
    <source>
        <dbReference type="SAM" id="SignalP"/>
    </source>
</evidence>
<dbReference type="AlphaFoldDB" id="A0A2X4V6W9"/>
<organism evidence="7 8">
    <name type="scientific">Leminorella richardii</name>
    <dbReference type="NCBI Taxonomy" id="158841"/>
    <lineage>
        <taxon>Bacteria</taxon>
        <taxon>Pseudomonadati</taxon>
        <taxon>Pseudomonadota</taxon>
        <taxon>Gammaproteobacteria</taxon>
        <taxon>Enterobacterales</taxon>
        <taxon>Budviciaceae</taxon>
        <taxon>Leminorella</taxon>
    </lineage>
</organism>
<accession>A0A2X4V6W9</accession>
<dbReference type="Proteomes" id="UP000249005">
    <property type="component" value="Chromosome 1"/>
</dbReference>
<dbReference type="InterPro" id="IPR036328">
    <property type="entry name" value="MliC_sf"/>
</dbReference>
<dbReference type="OrthoDB" id="5588236at2"/>
<keyword evidence="3" id="KW-0564">Palmitate</keyword>
<protein>
    <submittedName>
        <fullName evidence="7">Membrane-bound lysozyme inhibitor of C-type lysozyme</fullName>
    </submittedName>
</protein>
<dbReference type="Pfam" id="PF09864">
    <property type="entry name" value="MliC"/>
    <property type="match status" value="1"/>
</dbReference>
<dbReference type="InterPro" id="IPR018660">
    <property type="entry name" value="MliC"/>
</dbReference>
<sequence>MNRRIMMVMAAAALMAGCSASSTNQDNAEQTLEYQCETKTLSVALNNGGDSVVLMMDGQARHLVQVISASGAKYSDGEYTFWSKGDGAIVMRGEEIQLRECSLIK</sequence>
<keyword evidence="2" id="KW-0472">Membrane</keyword>
<feature type="domain" description="C-type lysozyme inhibitor" evidence="6">
    <location>
        <begin position="34"/>
        <end position="95"/>
    </location>
</feature>
<evidence type="ECO:0000256" key="1">
    <source>
        <dbReference type="ARBA" id="ARBA00022729"/>
    </source>
</evidence>
<dbReference type="PROSITE" id="PS51257">
    <property type="entry name" value="PROKAR_LIPOPROTEIN"/>
    <property type="match status" value="1"/>
</dbReference>
<evidence type="ECO:0000313" key="7">
    <source>
        <dbReference type="EMBL" id="SQI41030.1"/>
    </source>
</evidence>
<keyword evidence="4" id="KW-0449">Lipoprotein</keyword>
<evidence type="ECO:0000256" key="3">
    <source>
        <dbReference type="ARBA" id="ARBA00023139"/>
    </source>
</evidence>
<dbReference type="RefSeq" id="WP_111740421.1">
    <property type="nucleotide sequence ID" value="NZ_LR698987.1"/>
</dbReference>
<reference evidence="7 8" key="1">
    <citation type="submission" date="2018-06" db="EMBL/GenBank/DDBJ databases">
        <authorList>
            <consortium name="Pathogen Informatics"/>
            <person name="Doyle S."/>
        </authorList>
    </citation>
    <scope>NUCLEOTIDE SEQUENCE [LARGE SCALE GENOMIC DNA]</scope>
    <source>
        <strain evidence="7 8">NCTC12151</strain>
    </source>
</reference>
<keyword evidence="8" id="KW-1185">Reference proteome</keyword>
<keyword evidence="1 5" id="KW-0732">Signal</keyword>
<name>A0A2X4V6W9_9GAMM</name>
<evidence type="ECO:0000256" key="2">
    <source>
        <dbReference type="ARBA" id="ARBA00023136"/>
    </source>
</evidence>